<dbReference type="InterPro" id="IPR003231">
    <property type="entry name" value="ACP"/>
</dbReference>
<keyword evidence="1" id="KW-0596">Phosphopantetheine</keyword>
<organism evidence="4">
    <name type="scientific">marine metagenome</name>
    <dbReference type="NCBI Taxonomy" id="408172"/>
    <lineage>
        <taxon>unclassified sequences</taxon>
        <taxon>metagenomes</taxon>
        <taxon>ecological metagenomes</taxon>
    </lineage>
</organism>
<dbReference type="GO" id="GO:0016020">
    <property type="term" value="C:membrane"/>
    <property type="evidence" value="ECO:0007669"/>
    <property type="project" value="GOC"/>
</dbReference>
<dbReference type="GO" id="GO:0005829">
    <property type="term" value="C:cytosol"/>
    <property type="evidence" value="ECO:0007669"/>
    <property type="project" value="TreeGrafter"/>
</dbReference>
<dbReference type="PROSITE" id="PS50075">
    <property type="entry name" value="CARRIER"/>
    <property type="match status" value="1"/>
</dbReference>
<dbReference type="Gene3D" id="1.10.1200.10">
    <property type="entry name" value="ACP-like"/>
    <property type="match status" value="1"/>
</dbReference>
<evidence type="ECO:0000256" key="1">
    <source>
        <dbReference type="ARBA" id="ARBA00022450"/>
    </source>
</evidence>
<keyword evidence="2" id="KW-0597">Phosphoprotein</keyword>
<dbReference type="InterPro" id="IPR009081">
    <property type="entry name" value="PP-bd_ACP"/>
</dbReference>
<dbReference type="GO" id="GO:0009245">
    <property type="term" value="P:lipid A biosynthetic process"/>
    <property type="evidence" value="ECO:0007669"/>
    <property type="project" value="TreeGrafter"/>
</dbReference>
<dbReference type="SUPFAM" id="SSF47336">
    <property type="entry name" value="ACP-like"/>
    <property type="match status" value="1"/>
</dbReference>
<dbReference type="PANTHER" id="PTHR20863">
    <property type="entry name" value="ACYL CARRIER PROTEIN"/>
    <property type="match status" value="1"/>
</dbReference>
<accession>A0A382GEQ2</accession>
<dbReference type="AlphaFoldDB" id="A0A382GEQ2"/>
<evidence type="ECO:0000313" key="4">
    <source>
        <dbReference type="EMBL" id="SVB73087.1"/>
    </source>
</evidence>
<sequence length="87" mass="10111">MTRDEVRQAIIDILGDIAPDEDMSSIKDDVTLREQMDLDSMDFLDIVMELRKRFNIEVPESDYQELVSMASCIQYLQPLLKDRQLAS</sequence>
<dbReference type="PANTHER" id="PTHR20863:SF76">
    <property type="entry name" value="CARRIER DOMAIN-CONTAINING PROTEIN"/>
    <property type="match status" value="1"/>
</dbReference>
<dbReference type="EMBL" id="UINC01054868">
    <property type="protein sequence ID" value="SVB73087.1"/>
    <property type="molecule type" value="Genomic_DNA"/>
</dbReference>
<dbReference type="GO" id="GO:0000035">
    <property type="term" value="F:acyl binding"/>
    <property type="evidence" value="ECO:0007669"/>
    <property type="project" value="TreeGrafter"/>
</dbReference>
<evidence type="ECO:0000259" key="3">
    <source>
        <dbReference type="PROSITE" id="PS50075"/>
    </source>
</evidence>
<gene>
    <name evidence="4" type="ORF">METZ01_LOCUS225941</name>
</gene>
<evidence type="ECO:0000256" key="2">
    <source>
        <dbReference type="ARBA" id="ARBA00022553"/>
    </source>
</evidence>
<feature type="domain" description="Carrier" evidence="3">
    <location>
        <begin position="1"/>
        <end position="80"/>
    </location>
</feature>
<dbReference type="InterPro" id="IPR036736">
    <property type="entry name" value="ACP-like_sf"/>
</dbReference>
<protein>
    <recommendedName>
        <fullName evidence="3">Carrier domain-containing protein</fullName>
    </recommendedName>
</protein>
<dbReference type="GO" id="GO:0000036">
    <property type="term" value="F:acyl carrier activity"/>
    <property type="evidence" value="ECO:0007669"/>
    <property type="project" value="TreeGrafter"/>
</dbReference>
<dbReference type="Pfam" id="PF00550">
    <property type="entry name" value="PP-binding"/>
    <property type="match status" value="1"/>
</dbReference>
<reference evidence="4" key="1">
    <citation type="submission" date="2018-05" db="EMBL/GenBank/DDBJ databases">
        <authorList>
            <person name="Lanie J.A."/>
            <person name="Ng W.-L."/>
            <person name="Kazmierczak K.M."/>
            <person name="Andrzejewski T.M."/>
            <person name="Davidsen T.M."/>
            <person name="Wayne K.J."/>
            <person name="Tettelin H."/>
            <person name="Glass J.I."/>
            <person name="Rusch D."/>
            <person name="Podicherti R."/>
            <person name="Tsui H.-C.T."/>
            <person name="Winkler M.E."/>
        </authorList>
    </citation>
    <scope>NUCLEOTIDE SEQUENCE</scope>
</reference>
<proteinExistence type="predicted"/>
<name>A0A382GEQ2_9ZZZZ</name>